<dbReference type="SUPFAM" id="SSF53300">
    <property type="entry name" value="vWA-like"/>
    <property type="match status" value="1"/>
</dbReference>
<dbReference type="EMBL" id="NILF01000062">
    <property type="protein sequence ID" value="TWL34951.1"/>
    <property type="molecule type" value="Genomic_DNA"/>
</dbReference>
<name>A0A6I7TPV7_9BACI</name>
<organism evidence="3 5">
    <name type="scientific">Bacillus paralicheniformis</name>
    <dbReference type="NCBI Taxonomy" id="1648923"/>
    <lineage>
        <taxon>Bacteria</taxon>
        <taxon>Bacillati</taxon>
        <taxon>Bacillota</taxon>
        <taxon>Bacilli</taxon>
        <taxon>Bacillales</taxon>
        <taxon>Bacillaceae</taxon>
        <taxon>Bacillus</taxon>
    </lineage>
</organism>
<dbReference type="AlphaFoldDB" id="A0A6I7TPV7"/>
<comment type="caution">
    <text evidence="3">The sequence shown here is derived from an EMBL/GenBank/DDBJ whole genome shotgun (WGS) entry which is preliminary data.</text>
</comment>
<reference evidence="3 5" key="1">
    <citation type="journal article" date="2016" name="Front. Microbiol.">
        <title>High-Level Heat Resistance of Spores of Bacillus amyloliquefaciens and Bacillus licheniformis Results from the Presence of a spoVA Operon in a Tn1546 Transposon.</title>
        <authorList>
            <person name="Berendsen E.M."/>
            <person name="Koning R.A."/>
            <person name="Boekhorst J."/>
            <person name="de Jong A."/>
            <person name="Kuipers O.P."/>
            <person name="Wells-Bennik M.H."/>
        </authorList>
    </citation>
    <scope>NUCLEOTIDE SEQUENCE [LARGE SCALE GENOMIC DNA]</scope>
    <source>
        <strain evidence="3 5">B4121</strain>
    </source>
</reference>
<protein>
    <submittedName>
        <fullName evidence="3">D-amino acid dehydrogenase large subunit</fullName>
    </submittedName>
</protein>
<sequence>MRKFGPKKSAERKVRKVKKRFTLLTTFTMLLSLAPAAAFAAEDGNADNSKKDVNVAVVLDASGSMAQKVEGERKFDIAKESVTDFADLLSSDANVMLNVFGHKGNNKNSGKELSCGTTETVYDLQPFSSNSFENALSGIKPTGWSPIAKSLYDVKEDLADKDGKNYVYIVTDGEETCGGDPVQAAKDLRKSNIKTIVNIVGLDVKTVKEKAKLKKVAAAGGGKLIEADSASDFKKVWKEEGVKLSQ</sequence>
<keyword evidence="6" id="KW-1185">Reference proteome</keyword>
<dbReference type="Proteomes" id="UP000185604">
    <property type="component" value="Unassembled WGS sequence"/>
</dbReference>
<dbReference type="Proteomes" id="UP000429980">
    <property type="component" value="Unassembled WGS sequence"/>
</dbReference>
<dbReference type="Pfam" id="PF00092">
    <property type="entry name" value="VWA"/>
    <property type="match status" value="1"/>
</dbReference>
<feature type="chain" id="PRO_5044633665" evidence="1">
    <location>
        <begin position="41"/>
        <end position="246"/>
    </location>
</feature>
<feature type="signal peptide" evidence="1">
    <location>
        <begin position="1"/>
        <end position="40"/>
    </location>
</feature>
<keyword evidence="1" id="KW-0732">Signal</keyword>
<dbReference type="InterPro" id="IPR002035">
    <property type="entry name" value="VWF_A"/>
</dbReference>
<dbReference type="Gene3D" id="3.40.50.410">
    <property type="entry name" value="von Willebrand factor, type A domain"/>
    <property type="match status" value="1"/>
</dbReference>
<dbReference type="EMBL" id="LKPO01000008">
    <property type="protein sequence ID" value="OLF96063.1"/>
    <property type="molecule type" value="Genomic_DNA"/>
</dbReference>
<feature type="domain" description="VWFA" evidence="2">
    <location>
        <begin position="54"/>
        <end position="246"/>
    </location>
</feature>
<evidence type="ECO:0000313" key="3">
    <source>
        <dbReference type="EMBL" id="OLF96063.1"/>
    </source>
</evidence>
<accession>A0A6I7TPV7</accession>
<evidence type="ECO:0000313" key="6">
    <source>
        <dbReference type="Proteomes" id="UP000429980"/>
    </source>
</evidence>
<evidence type="ECO:0000313" key="5">
    <source>
        <dbReference type="Proteomes" id="UP000185604"/>
    </source>
</evidence>
<dbReference type="PROSITE" id="PS50234">
    <property type="entry name" value="VWFA"/>
    <property type="match status" value="1"/>
</dbReference>
<dbReference type="InterPro" id="IPR036465">
    <property type="entry name" value="vWFA_dom_sf"/>
</dbReference>
<dbReference type="SMART" id="SM00327">
    <property type="entry name" value="VWA"/>
    <property type="match status" value="1"/>
</dbReference>
<evidence type="ECO:0000259" key="2">
    <source>
        <dbReference type="PROSITE" id="PS50234"/>
    </source>
</evidence>
<proteinExistence type="predicted"/>
<evidence type="ECO:0000313" key="4">
    <source>
        <dbReference type="EMBL" id="TWL34951.1"/>
    </source>
</evidence>
<gene>
    <name evidence="3" type="ORF">B4121_1625</name>
    <name evidence="4" type="ORF">CHCC15381_3394</name>
</gene>
<evidence type="ECO:0000256" key="1">
    <source>
        <dbReference type="SAM" id="SignalP"/>
    </source>
</evidence>
<reference evidence="4 6" key="2">
    <citation type="submission" date="2019-06" db="EMBL/GenBank/DDBJ databases">
        <title>Genome sequence analysis of &gt;100 Bacillus licheniformis strains suggests intrinsic resistance to this species.</title>
        <authorList>
            <person name="Wels M."/>
            <person name="Siezen R.J."/>
            <person name="Johansen E."/>
            <person name="Stuer-Lauridsen B."/>
            <person name="Bjerre K."/>
            <person name="Nielsen B.K.K."/>
        </authorList>
    </citation>
    <scope>NUCLEOTIDE SEQUENCE [LARGE SCALE GENOMIC DNA]</scope>
    <source>
        <strain evidence="4 6">BAC-15381</strain>
    </source>
</reference>